<proteinExistence type="predicted"/>
<evidence type="ECO:0000256" key="1">
    <source>
        <dbReference type="SAM" id="Phobius"/>
    </source>
</evidence>
<organism evidence="2 3">
    <name type="scientific">Podospora aff. communis PSN243</name>
    <dbReference type="NCBI Taxonomy" id="3040156"/>
    <lineage>
        <taxon>Eukaryota</taxon>
        <taxon>Fungi</taxon>
        <taxon>Dikarya</taxon>
        <taxon>Ascomycota</taxon>
        <taxon>Pezizomycotina</taxon>
        <taxon>Sordariomycetes</taxon>
        <taxon>Sordariomycetidae</taxon>
        <taxon>Sordariales</taxon>
        <taxon>Podosporaceae</taxon>
        <taxon>Podospora</taxon>
    </lineage>
</organism>
<feature type="transmembrane region" description="Helical" evidence="1">
    <location>
        <begin position="45"/>
        <end position="64"/>
    </location>
</feature>
<gene>
    <name evidence="2" type="ORF">QBC34DRAFT_412789</name>
</gene>
<reference evidence="2" key="2">
    <citation type="submission" date="2023-05" db="EMBL/GenBank/DDBJ databases">
        <authorList>
            <consortium name="Lawrence Berkeley National Laboratory"/>
            <person name="Steindorff A."/>
            <person name="Hensen N."/>
            <person name="Bonometti L."/>
            <person name="Westerberg I."/>
            <person name="Brannstrom I.O."/>
            <person name="Guillou S."/>
            <person name="Cros-Aarteil S."/>
            <person name="Calhoun S."/>
            <person name="Haridas S."/>
            <person name="Kuo A."/>
            <person name="Mondo S."/>
            <person name="Pangilinan J."/>
            <person name="Riley R."/>
            <person name="Labutti K."/>
            <person name="Andreopoulos B."/>
            <person name="Lipzen A."/>
            <person name="Chen C."/>
            <person name="Yanf M."/>
            <person name="Daum C."/>
            <person name="Ng V."/>
            <person name="Clum A."/>
            <person name="Ohm R."/>
            <person name="Martin F."/>
            <person name="Silar P."/>
            <person name="Natvig D."/>
            <person name="Lalanne C."/>
            <person name="Gautier V."/>
            <person name="Ament-Velasquez S.L."/>
            <person name="Kruys A."/>
            <person name="Hutchinson M.I."/>
            <person name="Powell A.J."/>
            <person name="Barry K."/>
            <person name="Miller A.N."/>
            <person name="Grigoriev I.V."/>
            <person name="Debuchy R."/>
            <person name="Gladieux P."/>
            <person name="Thoren M.H."/>
            <person name="Johannesson H."/>
        </authorList>
    </citation>
    <scope>NUCLEOTIDE SEQUENCE</scope>
    <source>
        <strain evidence="2">PSN243</strain>
    </source>
</reference>
<comment type="caution">
    <text evidence="2">The sequence shown here is derived from an EMBL/GenBank/DDBJ whole genome shotgun (WGS) entry which is preliminary data.</text>
</comment>
<keyword evidence="1" id="KW-1133">Transmembrane helix</keyword>
<name>A0AAV9GD89_9PEZI</name>
<dbReference type="EMBL" id="MU865963">
    <property type="protein sequence ID" value="KAK4445636.1"/>
    <property type="molecule type" value="Genomic_DNA"/>
</dbReference>
<evidence type="ECO:0000313" key="3">
    <source>
        <dbReference type="Proteomes" id="UP001321760"/>
    </source>
</evidence>
<protein>
    <submittedName>
        <fullName evidence="2">Uncharacterized protein</fullName>
    </submittedName>
</protein>
<keyword evidence="1" id="KW-0812">Transmembrane</keyword>
<keyword evidence="3" id="KW-1185">Reference proteome</keyword>
<sequence length="79" mass="8682">MYVLQVLWYGNTCMHILGTAYLLCAPKVASGAAIYPLHLGPARALRTLLLAQIYSLVFTPFFMVPVPNSGRLWMTGPGK</sequence>
<evidence type="ECO:0000313" key="2">
    <source>
        <dbReference type="EMBL" id="KAK4445636.1"/>
    </source>
</evidence>
<dbReference type="Proteomes" id="UP001321760">
    <property type="component" value="Unassembled WGS sequence"/>
</dbReference>
<accession>A0AAV9GD89</accession>
<keyword evidence="1" id="KW-0472">Membrane</keyword>
<dbReference type="AlphaFoldDB" id="A0AAV9GD89"/>
<reference evidence="2" key="1">
    <citation type="journal article" date="2023" name="Mol. Phylogenet. Evol.">
        <title>Genome-scale phylogeny and comparative genomics of the fungal order Sordariales.</title>
        <authorList>
            <person name="Hensen N."/>
            <person name="Bonometti L."/>
            <person name="Westerberg I."/>
            <person name="Brannstrom I.O."/>
            <person name="Guillou S."/>
            <person name="Cros-Aarteil S."/>
            <person name="Calhoun S."/>
            <person name="Haridas S."/>
            <person name="Kuo A."/>
            <person name="Mondo S."/>
            <person name="Pangilinan J."/>
            <person name="Riley R."/>
            <person name="LaButti K."/>
            <person name="Andreopoulos B."/>
            <person name="Lipzen A."/>
            <person name="Chen C."/>
            <person name="Yan M."/>
            <person name="Daum C."/>
            <person name="Ng V."/>
            <person name="Clum A."/>
            <person name="Steindorff A."/>
            <person name="Ohm R.A."/>
            <person name="Martin F."/>
            <person name="Silar P."/>
            <person name="Natvig D.O."/>
            <person name="Lalanne C."/>
            <person name="Gautier V."/>
            <person name="Ament-Velasquez S.L."/>
            <person name="Kruys A."/>
            <person name="Hutchinson M.I."/>
            <person name="Powell A.J."/>
            <person name="Barry K."/>
            <person name="Miller A.N."/>
            <person name="Grigoriev I.V."/>
            <person name="Debuchy R."/>
            <person name="Gladieux P."/>
            <person name="Hiltunen Thoren M."/>
            <person name="Johannesson H."/>
        </authorList>
    </citation>
    <scope>NUCLEOTIDE SEQUENCE</scope>
    <source>
        <strain evidence="2">PSN243</strain>
    </source>
</reference>